<dbReference type="PATRIC" id="fig|136857.5.peg.330"/>
<evidence type="ECO:0008006" key="5">
    <source>
        <dbReference type="Google" id="ProtNLM"/>
    </source>
</evidence>
<evidence type="ECO:0000256" key="2">
    <source>
        <dbReference type="SAM" id="Phobius"/>
    </source>
</evidence>
<sequence>MPSMFPGMYRSPDDPNRRLRGGDASDPADGSWPSVLRWGYWVCVAAAILMIFSGLVMVAVPDGDRVGAAPEVIEAFHRNVRFVAIFNIVAGVLVAALAAQLKSGGLISRRVLIVVIALAVFCNVAAFAIQVGGLAMILIVILLAVAAFLVFRPAANRYFARANGRN</sequence>
<dbReference type="STRING" id="136857.CTEST_01670"/>
<feature type="region of interest" description="Disordered" evidence="1">
    <location>
        <begin position="1"/>
        <end position="28"/>
    </location>
</feature>
<accession>A0A0G3H318</accession>
<organism evidence="3 4">
    <name type="scientific">Corynebacterium testudinoris</name>
    <dbReference type="NCBI Taxonomy" id="136857"/>
    <lineage>
        <taxon>Bacteria</taxon>
        <taxon>Bacillati</taxon>
        <taxon>Actinomycetota</taxon>
        <taxon>Actinomycetes</taxon>
        <taxon>Mycobacteriales</taxon>
        <taxon>Corynebacteriaceae</taxon>
        <taxon>Corynebacterium</taxon>
    </lineage>
</organism>
<evidence type="ECO:0000313" key="4">
    <source>
        <dbReference type="Proteomes" id="UP000035540"/>
    </source>
</evidence>
<dbReference type="RefSeq" id="WP_144413196.1">
    <property type="nucleotide sequence ID" value="NZ_CP011545.1"/>
</dbReference>
<keyword evidence="2" id="KW-0472">Membrane</keyword>
<dbReference type="EMBL" id="CP011545">
    <property type="protein sequence ID" value="AKK07794.1"/>
    <property type="molecule type" value="Genomic_DNA"/>
</dbReference>
<keyword evidence="2" id="KW-1133">Transmembrane helix</keyword>
<protein>
    <recommendedName>
        <fullName evidence="5">Tellurium resistance protein TerC</fullName>
    </recommendedName>
</protein>
<gene>
    <name evidence="3" type="ORF">CTEST_01670</name>
</gene>
<reference evidence="4" key="2">
    <citation type="submission" date="2015-05" db="EMBL/GenBank/DDBJ databases">
        <title>Complete genome sequence of Corynebacterium testudinoris DSM 44614, recovered from necrotic lesions in the mouth of a tortoise.</title>
        <authorList>
            <person name="Ruckert C."/>
            <person name="Albersmeier A."/>
            <person name="Winkler A."/>
            <person name="Tauch A."/>
        </authorList>
    </citation>
    <scope>NUCLEOTIDE SEQUENCE [LARGE SCALE GENOMIC DNA]</scope>
    <source>
        <strain evidence="4">DSM 44614</strain>
    </source>
</reference>
<proteinExistence type="predicted"/>
<feature type="transmembrane region" description="Helical" evidence="2">
    <location>
        <begin position="38"/>
        <end position="60"/>
    </location>
</feature>
<keyword evidence="2" id="KW-0812">Transmembrane</keyword>
<keyword evidence="4" id="KW-1185">Reference proteome</keyword>
<feature type="transmembrane region" description="Helical" evidence="2">
    <location>
        <begin position="135"/>
        <end position="155"/>
    </location>
</feature>
<name>A0A0G3H318_9CORY</name>
<feature type="transmembrane region" description="Helical" evidence="2">
    <location>
        <begin position="111"/>
        <end position="129"/>
    </location>
</feature>
<feature type="transmembrane region" description="Helical" evidence="2">
    <location>
        <begin position="80"/>
        <end position="99"/>
    </location>
</feature>
<evidence type="ECO:0000256" key="1">
    <source>
        <dbReference type="SAM" id="MobiDB-lite"/>
    </source>
</evidence>
<dbReference type="KEGG" id="cted:CTEST_01670"/>
<reference evidence="3 4" key="1">
    <citation type="journal article" date="2015" name="Genome Announc.">
        <title>Complete Genome Sequence of the Type Strain Corynebacterium testudinoris DSM 44614, Recovered from Necrotic Lesions in the Mouth of a Tortoise.</title>
        <authorList>
            <person name="Ruckert C."/>
            <person name="Kriete M."/>
            <person name="Jaenicke S."/>
            <person name="Winkler A."/>
            <person name="Tauch A."/>
        </authorList>
    </citation>
    <scope>NUCLEOTIDE SEQUENCE [LARGE SCALE GENOMIC DNA]</scope>
    <source>
        <strain evidence="3 4">DSM 44614</strain>
    </source>
</reference>
<feature type="compositionally biased region" description="Basic and acidic residues" evidence="1">
    <location>
        <begin position="11"/>
        <end position="23"/>
    </location>
</feature>
<evidence type="ECO:0000313" key="3">
    <source>
        <dbReference type="EMBL" id="AKK07794.1"/>
    </source>
</evidence>
<dbReference type="Proteomes" id="UP000035540">
    <property type="component" value="Chromosome"/>
</dbReference>
<dbReference type="AlphaFoldDB" id="A0A0G3H318"/>
<dbReference type="OrthoDB" id="4426696at2"/>